<evidence type="ECO:0000313" key="2">
    <source>
        <dbReference type="Proteomes" id="UP000273786"/>
    </source>
</evidence>
<gene>
    <name evidence="1" type="ORF">EH240_19895</name>
</gene>
<sequence>MVAYSFKAMFAPQVSALTKRQTVRADRKRHARPGEAVQLFQGMRTRHCVKLVNPDPICIRVRPIAIVTTWLLEEFIASIVIDGRPLHRDEIEAFAVADGFAVEHVGDCRMKQIGRAGSARWNMGAFWNAEHGEGLFDGQLIEWEPA</sequence>
<keyword evidence="2" id="KW-1185">Reference proteome</keyword>
<organism evidence="1 2">
    <name type="scientific">Mesorhizobium tamadayense</name>
    <dbReference type="NCBI Taxonomy" id="425306"/>
    <lineage>
        <taxon>Bacteria</taxon>
        <taxon>Pseudomonadati</taxon>
        <taxon>Pseudomonadota</taxon>
        <taxon>Alphaproteobacteria</taxon>
        <taxon>Hyphomicrobiales</taxon>
        <taxon>Phyllobacteriaceae</taxon>
        <taxon>Mesorhizobium</taxon>
    </lineage>
</organism>
<protein>
    <submittedName>
        <fullName evidence="1">ASCH domain-containing protein</fullName>
    </submittedName>
</protein>
<proteinExistence type="predicted"/>
<dbReference type="EMBL" id="RQXT01000025">
    <property type="protein sequence ID" value="RRH98133.1"/>
    <property type="molecule type" value="Genomic_DNA"/>
</dbReference>
<evidence type="ECO:0000313" key="1">
    <source>
        <dbReference type="EMBL" id="RRH98133.1"/>
    </source>
</evidence>
<dbReference type="Proteomes" id="UP000273786">
    <property type="component" value="Unassembled WGS sequence"/>
</dbReference>
<name>A0A3P3FHU6_9HYPH</name>
<dbReference type="RefSeq" id="WP_125001884.1">
    <property type="nucleotide sequence ID" value="NZ_RQXT01000025.1"/>
</dbReference>
<dbReference type="AlphaFoldDB" id="A0A3P3FHU6"/>
<dbReference type="OrthoDB" id="200334at2"/>
<comment type="caution">
    <text evidence="1">The sequence shown here is derived from an EMBL/GenBank/DDBJ whole genome shotgun (WGS) entry which is preliminary data.</text>
</comment>
<reference evidence="1 2" key="1">
    <citation type="submission" date="2018-11" db="EMBL/GenBank/DDBJ databases">
        <title>the genome of Mesorhizobium tamadayense DSM 28320.</title>
        <authorList>
            <person name="Gao J."/>
        </authorList>
    </citation>
    <scope>NUCLEOTIDE SEQUENCE [LARGE SCALE GENOMIC DNA]</scope>
    <source>
        <strain evidence="1 2">DSM 28320</strain>
    </source>
</reference>
<accession>A0A3P3FHU6</accession>